<dbReference type="Gene3D" id="3.10.20.880">
    <property type="match status" value="1"/>
</dbReference>
<dbReference type="SUPFAM" id="SSF54292">
    <property type="entry name" value="2Fe-2S ferredoxin-like"/>
    <property type="match status" value="1"/>
</dbReference>
<dbReference type="Gene3D" id="3.30.420.480">
    <property type="entry name" value="Domain of unknown function (DUF4445)"/>
    <property type="match status" value="1"/>
</dbReference>
<feature type="compositionally biased region" description="Basic residues" evidence="1">
    <location>
        <begin position="695"/>
        <end position="709"/>
    </location>
</feature>
<dbReference type="PANTHER" id="PTHR42895:SF2">
    <property type="entry name" value="IRON-SULFUR CLUSTER PROTEIN"/>
    <property type="match status" value="1"/>
</dbReference>
<dbReference type="PANTHER" id="PTHR42895">
    <property type="entry name" value="IRON-SULFUR CLUSTER-BINDING PROTEIN-RELATED"/>
    <property type="match status" value="1"/>
</dbReference>
<proteinExistence type="predicted"/>
<accession>A0ABV1Z4D7</accession>
<name>A0ABV1Z4D7_9HYPH</name>
<sequence>MVAAAVAAAKPGWVEDKRATVNSPANITDPLVLFMPSGKRGRFPVGTSVLDAARQLGVYVESVCGGRATCGRCQIEVQEGNFAKHKIVSSNDHISQKGAKEERYERVRGLPERRRLSCSAQILGDLVIDVPQDTVINAQTIRKDADTRVIARDAAIRMCYVEIEEPDMHKPLGDLDRLKIALMKDWGFKNLEFDFYLMPQVQGILRKGNWTATAAIHKDAESDIARVIALWPGLKNEAYGLACDIGSTTIAMHLVSLLSGRVAASSGTSNPQIRFGEDLMSRVSYVMMNPDGREGMTVAVREAISGLVDKVCAEGNVQRNDILDSVFVGNPIMHHLFLGIDPTELGGAPFALAVSGAVRIKASDIGLKLNQGARLYMLPCIAGHVGADAAAVTLSEGPHRQDEMMLIVDVGTNAEIVLGNRARVVAASSPTGPAFEGAEISGGQRAAPGAIERVRIDPDTLEPKYRVIGSELWSDEPGFLDSVQATGVTGICGSGIIEIVAEMYLAGIISEDGVVDGSLADRSPRVTANGRTFSYVLKEGEPKITITQTDVRAIQLAKAALYAGTKLLMEKQNTEHVDRIHFAGAFGSFIDPKYAMVLGLIPDCDLDKVSAVGNAAGAGARMALLNRGYRREIEDTVSHIEKIETALEPKFQEHFVYAMALPNKVDPFPKLSAAVKLPPRKTVSEDGVAGDAAPRRRSREGHAARRSRE</sequence>
<evidence type="ECO:0000259" key="2">
    <source>
        <dbReference type="PROSITE" id="PS51085"/>
    </source>
</evidence>
<dbReference type="CDD" id="cd00207">
    <property type="entry name" value="fer2"/>
    <property type="match status" value="1"/>
</dbReference>
<dbReference type="PROSITE" id="PS51085">
    <property type="entry name" value="2FE2S_FER_2"/>
    <property type="match status" value="1"/>
</dbReference>
<dbReference type="InterPro" id="IPR001041">
    <property type="entry name" value="2Fe-2S_ferredoxin-type"/>
</dbReference>
<dbReference type="Proteomes" id="UP001433071">
    <property type="component" value="Unassembled WGS sequence"/>
</dbReference>
<dbReference type="EMBL" id="JAMYQB010000020">
    <property type="protein sequence ID" value="MER9406830.1"/>
    <property type="molecule type" value="Genomic_DNA"/>
</dbReference>
<feature type="domain" description="2Fe-2S ferredoxin-type" evidence="2">
    <location>
        <begin position="30"/>
        <end position="134"/>
    </location>
</feature>
<dbReference type="RefSeq" id="WP_352560329.1">
    <property type="nucleotide sequence ID" value="NZ_JAMYQB010000020.1"/>
</dbReference>
<dbReference type="Pfam" id="PF00111">
    <property type="entry name" value="Fer2"/>
    <property type="match status" value="1"/>
</dbReference>
<dbReference type="Pfam" id="PF14574">
    <property type="entry name" value="RACo_C_ter"/>
    <property type="match status" value="1"/>
</dbReference>
<dbReference type="InterPro" id="IPR027980">
    <property type="entry name" value="RACo_C"/>
</dbReference>
<evidence type="ECO:0000256" key="1">
    <source>
        <dbReference type="SAM" id="MobiDB-lite"/>
    </source>
</evidence>
<comment type="caution">
    <text evidence="3">The sequence shown here is derived from an EMBL/GenBank/DDBJ whole genome shotgun (WGS) entry which is preliminary data.</text>
</comment>
<keyword evidence="4" id="KW-1185">Reference proteome</keyword>
<evidence type="ECO:0000313" key="4">
    <source>
        <dbReference type="Proteomes" id="UP001433071"/>
    </source>
</evidence>
<dbReference type="InterPro" id="IPR012675">
    <property type="entry name" value="Beta-grasp_dom_sf"/>
</dbReference>
<feature type="region of interest" description="Disordered" evidence="1">
    <location>
        <begin position="679"/>
        <end position="709"/>
    </location>
</feature>
<dbReference type="InterPro" id="IPR052911">
    <property type="entry name" value="Corrinoid_activation_enz"/>
</dbReference>
<dbReference type="InterPro" id="IPR036010">
    <property type="entry name" value="2Fe-2S_ferredoxin-like_sf"/>
</dbReference>
<dbReference type="Pfam" id="PF17650">
    <property type="entry name" value="RACo_linker"/>
    <property type="match status" value="1"/>
</dbReference>
<protein>
    <submittedName>
        <fullName evidence="3">ASKHA domain-containing protein</fullName>
    </submittedName>
</protein>
<dbReference type="InterPro" id="IPR041414">
    <property type="entry name" value="Raco-like_middle"/>
</dbReference>
<dbReference type="InterPro" id="IPR040506">
    <property type="entry name" value="RACo_linker"/>
</dbReference>
<reference evidence="3 4" key="1">
    <citation type="journal article" date="2024" name="Proc. Natl. Acad. Sci. U.S.A.">
        <title>The evolutionary genomics of adaptation to stress in wild rhizobium bacteria.</title>
        <authorList>
            <person name="Kehlet-Delgado H."/>
            <person name="Montoya A.P."/>
            <person name="Jensen K.T."/>
            <person name="Wendlandt C.E."/>
            <person name="Dexheimer C."/>
            <person name="Roberts M."/>
            <person name="Torres Martinez L."/>
            <person name="Friesen M.L."/>
            <person name="Griffitts J.S."/>
            <person name="Porter S.S."/>
        </authorList>
    </citation>
    <scope>NUCLEOTIDE SEQUENCE [LARGE SCALE GENOMIC DNA]</scope>
    <source>
        <strain evidence="3 4">M0641</strain>
    </source>
</reference>
<organism evidence="3 4">
    <name type="scientific">Mesorhizobium caraganae</name>
    <dbReference type="NCBI Taxonomy" id="483206"/>
    <lineage>
        <taxon>Bacteria</taxon>
        <taxon>Pseudomonadati</taxon>
        <taxon>Pseudomonadota</taxon>
        <taxon>Alphaproteobacteria</taxon>
        <taxon>Hyphomicrobiales</taxon>
        <taxon>Phyllobacteriaceae</taxon>
        <taxon>Mesorhizobium</taxon>
    </lineage>
</organism>
<evidence type="ECO:0000313" key="3">
    <source>
        <dbReference type="EMBL" id="MER9406830.1"/>
    </source>
</evidence>
<dbReference type="InterPro" id="IPR042259">
    <property type="entry name" value="Raco-like_middle_sf"/>
</dbReference>
<gene>
    <name evidence="3" type="ORF">NKI36_22610</name>
</gene>
<dbReference type="Gene3D" id="3.10.20.30">
    <property type="match status" value="1"/>
</dbReference>
<dbReference type="Pfam" id="PF17651">
    <property type="entry name" value="Raco_middle"/>
    <property type="match status" value="1"/>
</dbReference>